<organism evidence="1 2">
    <name type="scientific">Pseudomonas tohonis</name>
    <dbReference type="NCBI Taxonomy" id="2725477"/>
    <lineage>
        <taxon>Bacteria</taxon>
        <taxon>Pseudomonadati</taxon>
        <taxon>Pseudomonadota</taxon>
        <taxon>Gammaproteobacteria</taxon>
        <taxon>Pseudomonadales</taxon>
        <taxon>Pseudomonadaceae</taxon>
        <taxon>Pseudomonas</taxon>
    </lineage>
</organism>
<name>A0ABQ4W5T7_9PSED</name>
<evidence type="ECO:0000313" key="1">
    <source>
        <dbReference type="EMBL" id="GJN54823.1"/>
    </source>
</evidence>
<comment type="caution">
    <text evidence="1">The sequence shown here is derived from an EMBL/GenBank/DDBJ whole genome shotgun (WGS) entry which is preliminary data.</text>
</comment>
<dbReference type="Proteomes" id="UP001054892">
    <property type="component" value="Unassembled WGS sequence"/>
</dbReference>
<gene>
    <name evidence="1" type="ORF">TUM20286_45750</name>
</gene>
<sequence>MRLTANGGSSLICPGVTLHDRHRDPDATPLRARMTWTSQQVNVLKWQGDLWIARRDLPVFLAAHDHPALSDEPSWMRMR</sequence>
<proteinExistence type="predicted"/>
<protein>
    <submittedName>
        <fullName evidence="1">Uncharacterized protein</fullName>
    </submittedName>
</protein>
<reference evidence="1 2" key="1">
    <citation type="submission" date="2021-12" db="EMBL/GenBank/DDBJ databases">
        <title>Characterization of novel class B3 metallo-beta-lactamase from novel Pseudomonas species.</title>
        <authorList>
            <person name="Yamada K."/>
            <person name="Aoki K."/>
            <person name="Ishii Y."/>
        </authorList>
    </citation>
    <scope>NUCLEOTIDE SEQUENCE [LARGE SCALE GENOMIC DNA]</scope>
    <source>
        <strain evidence="1 2">TUM20286</strain>
    </source>
</reference>
<keyword evidence="2" id="KW-1185">Reference proteome</keyword>
<dbReference type="RefSeq" id="WP_175384273.1">
    <property type="nucleotide sequence ID" value="NZ_AP023189.1"/>
</dbReference>
<evidence type="ECO:0000313" key="2">
    <source>
        <dbReference type="Proteomes" id="UP001054892"/>
    </source>
</evidence>
<accession>A0ABQ4W5T7</accession>
<dbReference type="EMBL" id="BQKM01000013">
    <property type="protein sequence ID" value="GJN54823.1"/>
    <property type="molecule type" value="Genomic_DNA"/>
</dbReference>